<comment type="caution">
    <text evidence="4">The sequence shown here is derived from an EMBL/GenBank/DDBJ whole genome shotgun (WGS) entry which is preliminary data.</text>
</comment>
<dbReference type="SUPFAM" id="SSF51126">
    <property type="entry name" value="Pectin lyase-like"/>
    <property type="match status" value="1"/>
</dbReference>
<dbReference type="AlphaFoldDB" id="A0AAW0RN09"/>
<dbReference type="Pfam" id="PF12708">
    <property type="entry name" value="Pect-lyase_RHGA_epim"/>
    <property type="match status" value="1"/>
</dbReference>
<dbReference type="InterPro" id="IPR037460">
    <property type="entry name" value="SEST-like"/>
</dbReference>
<dbReference type="InterPro" id="IPR012334">
    <property type="entry name" value="Pectin_lyas_fold"/>
</dbReference>
<dbReference type="CDD" id="cd23668">
    <property type="entry name" value="GH55_beta13glucanase-like"/>
    <property type="match status" value="1"/>
</dbReference>
<dbReference type="Proteomes" id="UP001397290">
    <property type="component" value="Unassembled WGS sequence"/>
</dbReference>
<evidence type="ECO:0008006" key="6">
    <source>
        <dbReference type="Google" id="ProtNLM"/>
    </source>
</evidence>
<feature type="domain" description="SGNH hydrolase-type esterase" evidence="3">
    <location>
        <begin position="820"/>
        <end position="928"/>
    </location>
</feature>
<feature type="region of interest" description="Disordered" evidence="1">
    <location>
        <begin position="1068"/>
        <end position="1103"/>
    </location>
</feature>
<dbReference type="InterPro" id="IPR036514">
    <property type="entry name" value="SGNH_hydro_sf"/>
</dbReference>
<proteinExistence type="predicted"/>
<reference evidence="4 5" key="1">
    <citation type="submission" date="2020-02" db="EMBL/GenBank/DDBJ databases">
        <title>Comparative genomics of the hypocrealean fungal genus Beauvera.</title>
        <authorList>
            <person name="Showalter D.N."/>
            <person name="Bushley K.E."/>
            <person name="Rehner S.A."/>
        </authorList>
    </citation>
    <scope>NUCLEOTIDE SEQUENCE [LARGE SCALE GENOMIC DNA]</scope>
    <source>
        <strain evidence="4 5">ARSEF4384</strain>
    </source>
</reference>
<dbReference type="PANTHER" id="PTHR37981:SF1">
    <property type="entry name" value="SGNH HYDROLASE-TYPE ESTERASE DOMAIN-CONTAINING PROTEIN"/>
    <property type="match status" value="1"/>
</dbReference>
<sequence>MQNNLLTSTGKAAHLPSRIHPSSALYKKSSTNGPSVEATHQISTCPLSMALLWYAAITLSVLAAIHRLLQFHAVHSFFVSCASRTDTRHQTTFKSSERHLIPDQTVPASEAPGSIIFEFEKDGDGLLVQVPVRSWWRTVTARHRTQAMCREVDLISGDWAIRGFYASTPVRGPPEKPNLWYDIQVMYGPAASLCQLRRSGSERAWQLDHMILSVVQDAALYFKLCSTPVWLRLVYAAANVISPLAADALTRRLLWIQIRTMFFCHDTWEYRGRCRIFRIIWPFFNEPEWSWSHLRLQGCKIAIDLTAAGSDSKSPVGSLSVVDSAIIHCNTAIKTYPFTLTQSRNKIYKSTTFIGFPDGASISKNVDDWKIDYWQYGNNFKQGDVAHGESTPAEDRPASLLDSNGNWFSTGKPTFYNRNKDQVVNARLHAAGDGKTDDTVALQSLFQYAAENNLLLYIPAGVYIISSPLLIPSNTRIRGEVWSQLMAVGDKFADAQRPKAMITVGQGEKNGLVQLENLLLTSRGSLPGLALLQWNLQSSKQGDVGMWDCHFRVGGATGTDLRKADCPKLSGSVNSKCIAGAIMLVKTNKGSGYFENMWAWVADHDLDDPAGDDSNQINVYFARGILIFGHGPTWWRGTASEHSVMYQYNIVSASNVYMSIIQTESPYYQGTFFLQAPAPFKPGNWIGEPSFDQCGSATTNCNVAWALIVQHSNGIYIDGTGLYSWFQNYNQDCVGKKTCQQRLVNIYNSANVFISHLITIGSVEVVTPAFSNDYNRIIYVDDTLQATVYPWWTAIASYLDSSAKINITGHDYPIKKGWVAFGDSYAAGIGAGTPLDADPDCYRGRGSYTAILDNIIQTSHHASIVWQSRSCSGETAEQFIKGEGAKQLEQWQPSFSDIATVSFTGNDFGFGDIEDLATTRRKLDTEHKVQDLVYNVLDKIYNKKSGHGRLMVYWTGYPQFFDATDKTCDSAYFSNYLIWAGRYLEAKLRLKLNEFSVELNQQVKFAIRRYNQFEPSPKAKFVDIDADSGIYTGHRFCEPGVKETLNTEQGQNTVAFFYPDGWDDIPSADEHFDMPPKKESQAPDKWSVSVQSSTCNDTEDGNEPLRPMLCSAAKAVANGTLTTSDIDHAAGEGGSSAVKNSDGSVTITDFSVAYLKMFHPKTRANWRIAQAVHDVMILHLN</sequence>
<name>A0AAW0RN09_9HYPO</name>
<organism evidence="4 5">
    <name type="scientific">Beauveria asiatica</name>
    <dbReference type="NCBI Taxonomy" id="1069075"/>
    <lineage>
        <taxon>Eukaryota</taxon>
        <taxon>Fungi</taxon>
        <taxon>Dikarya</taxon>
        <taxon>Ascomycota</taxon>
        <taxon>Pezizomycotina</taxon>
        <taxon>Sordariomycetes</taxon>
        <taxon>Hypocreomycetidae</taxon>
        <taxon>Hypocreales</taxon>
        <taxon>Cordycipitaceae</taxon>
        <taxon>Beauveria</taxon>
    </lineage>
</organism>
<dbReference type="SUPFAM" id="SSF52266">
    <property type="entry name" value="SGNH hydrolase"/>
    <property type="match status" value="1"/>
</dbReference>
<dbReference type="EMBL" id="JAAHCF010000513">
    <property type="protein sequence ID" value="KAK8143433.1"/>
    <property type="molecule type" value="Genomic_DNA"/>
</dbReference>
<evidence type="ECO:0000313" key="4">
    <source>
        <dbReference type="EMBL" id="KAK8143433.1"/>
    </source>
</evidence>
<dbReference type="InterPro" id="IPR013830">
    <property type="entry name" value="SGNH_hydro"/>
</dbReference>
<feature type="domain" description="Rhamnogalacturonase A/B/Epimerase-like pectate lyase" evidence="2">
    <location>
        <begin position="429"/>
        <end position="481"/>
    </location>
</feature>
<dbReference type="Pfam" id="PF13472">
    <property type="entry name" value="Lipase_GDSL_2"/>
    <property type="match status" value="1"/>
</dbReference>
<feature type="compositionally biased region" description="Basic and acidic residues" evidence="1">
    <location>
        <begin position="1068"/>
        <end position="1082"/>
    </location>
</feature>
<evidence type="ECO:0000256" key="1">
    <source>
        <dbReference type="SAM" id="MobiDB-lite"/>
    </source>
</evidence>
<dbReference type="InterPro" id="IPR024535">
    <property type="entry name" value="RHGA/B-epi-like_pectate_lyase"/>
</dbReference>
<dbReference type="InterPro" id="IPR011050">
    <property type="entry name" value="Pectin_lyase_fold/virulence"/>
</dbReference>
<dbReference type="GO" id="GO:0006629">
    <property type="term" value="P:lipid metabolic process"/>
    <property type="evidence" value="ECO:0007669"/>
    <property type="project" value="TreeGrafter"/>
</dbReference>
<dbReference type="Gene3D" id="2.160.20.10">
    <property type="entry name" value="Single-stranded right-handed beta-helix, Pectin lyase-like"/>
    <property type="match status" value="2"/>
</dbReference>
<evidence type="ECO:0000259" key="2">
    <source>
        <dbReference type="Pfam" id="PF12708"/>
    </source>
</evidence>
<dbReference type="PANTHER" id="PTHR37981">
    <property type="entry name" value="LIPASE 2"/>
    <property type="match status" value="1"/>
</dbReference>
<evidence type="ECO:0000259" key="3">
    <source>
        <dbReference type="Pfam" id="PF13472"/>
    </source>
</evidence>
<accession>A0AAW0RN09</accession>
<dbReference type="Gene3D" id="3.40.50.1110">
    <property type="entry name" value="SGNH hydrolase"/>
    <property type="match status" value="1"/>
</dbReference>
<dbReference type="GO" id="GO:0016788">
    <property type="term" value="F:hydrolase activity, acting on ester bonds"/>
    <property type="evidence" value="ECO:0007669"/>
    <property type="project" value="InterPro"/>
</dbReference>
<gene>
    <name evidence="4" type="ORF">G3M48_007257</name>
</gene>
<protein>
    <recommendedName>
        <fullName evidence="6">LysM domain-containing protein</fullName>
    </recommendedName>
</protein>
<keyword evidence="5" id="KW-1185">Reference proteome</keyword>
<evidence type="ECO:0000313" key="5">
    <source>
        <dbReference type="Proteomes" id="UP001397290"/>
    </source>
</evidence>